<feature type="region of interest" description="Disordered" evidence="1">
    <location>
        <begin position="1"/>
        <end position="28"/>
    </location>
</feature>
<sequence>MATPTNPYSSQAISGYNSSAEDDGTKVDSNRVQWSKHIAKIGDPVRVLAQAIDSAISSAFNAIVMTTDAAEEDVIVTMEEFS</sequence>
<proteinExistence type="predicted"/>
<evidence type="ECO:0000313" key="2">
    <source>
        <dbReference type="EMBL" id="KKM02977.1"/>
    </source>
</evidence>
<dbReference type="EMBL" id="LAZR01016795">
    <property type="protein sequence ID" value="KKM02977.1"/>
    <property type="molecule type" value="Genomic_DNA"/>
</dbReference>
<gene>
    <name evidence="2" type="ORF">LCGC14_1779060</name>
</gene>
<comment type="caution">
    <text evidence="2">The sequence shown here is derived from an EMBL/GenBank/DDBJ whole genome shotgun (WGS) entry which is preliminary data.</text>
</comment>
<name>A0A0F9HIJ0_9ZZZZ</name>
<protein>
    <submittedName>
        <fullName evidence="2">Uncharacterized protein</fullName>
    </submittedName>
</protein>
<dbReference type="AlphaFoldDB" id="A0A0F9HIJ0"/>
<reference evidence="2" key="1">
    <citation type="journal article" date="2015" name="Nature">
        <title>Complex archaea that bridge the gap between prokaryotes and eukaryotes.</title>
        <authorList>
            <person name="Spang A."/>
            <person name="Saw J.H."/>
            <person name="Jorgensen S.L."/>
            <person name="Zaremba-Niedzwiedzka K."/>
            <person name="Martijn J."/>
            <person name="Lind A.E."/>
            <person name="van Eijk R."/>
            <person name="Schleper C."/>
            <person name="Guy L."/>
            <person name="Ettema T.J."/>
        </authorList>
    </citation>
    <scope>NUCLEOTIDE SEQUENCE</scope>
</reference>
<evidence type="ECO:0000256" key="1">
    <source>
        <dbReference type="SAM" id="MobiDB-lite"/>
    </source>
</evidence>
<accession>A0A0F9HIJ0</accession>
<organism evidence="2">
    <name type="scientific">marine sediment metagenome</name>
    <dbReference type="NCBI Taxonomy" id="412755"/>
    <lineage>
        <taxon>unclassified sequences</taxon>
        <taxon>metagenomes</taxon>
        <taxon>ecological metagenomes</taxon>
    </lineage>
</organism>
<feature type="compositionally biased region" description="Polar residues" evidence="1">
    <location>
        <begin position="1"/>
        <end position="19"/>
    </location>
</feature>